<sequence length="41" mass="4543">MTNSSNVSYWSKSPTSAENIDTTGSLTLPQRKINWIESGIK</sequence>
<name>A0A0A9C8Y7_ARUDO</name>
<proteinExistence type="predicted"/>
<evidence type="ECO:0000313" key="2">
    <source>
        <dbReference type="EMBL" id="JAD70923.1"/>
    </source>
</evidence>
<reference evidence="2" key="2">
    <citation type="journal article" date="2015" name="Data Brief">
        <title>Shoot transcriptome of the giant reed, Arundo donax.</title>
        <authorList>
            <person name="Barrero R.A."/>
            <person name="Guerrero F.D."/>
            <person name="Moolhuijzen P."/>
            <person name="Goolsby J.A."/>
            <person name="Tidwell J."/>
            <person name="Bellgard S.E."/>
            <person name="Bellgard M.I."/>
        </authorList>
    </citation>
    <scope>NUCLEOTIDE SEQUENCE</scope>
    <source>
        <tissue evidence="2">Shoot tissue taken approximately 20 cm above the soil surface</tissue>
    </source>
</reference>
<feature type="region of interest" description="Disordered" evidence="1">
    <location>
        <begin position="1"/>
        <end position="23"/>
    </location>
</feature>
<dbReference type="AlphaFoldDB" id="A0A0A9C8Y7"/>
<organism evidence="2">
    <name type="scientific">Arundo donax</name>
    <name type="common">Giant reed</name>
    <name type="synonym">Donax arundinaceus</name>
    <dbReference type="NCBI Taxonomy" id="35708"/>
    <lineage>
        <taxon>Eukaryota</taxon>
        <taxon>Viridiplantae</taxon>
        <taxon>Streptophyta</taxon>
        <taxon>Embryophyta</taxon>
        <taxon>Tracheophyta</taxon>
        <taxon>Spermatophyta</taxon>
        <taxon>Magnoliopsida</taxon>
        <taxon>Liliopsida</taxon>
        <taxon>Poales</taxon>
        <taxon>Poaceae</taxon>
        <taxon>PACMAD clade</taxon>
        <taxon>Arundinoideae</taxon>
        <taxon>Arundineae</taxon>
        <taxon>Arundo</taxon>
    </lineage>
</organism>
<protein>
    <submittedName>
        <fullName evidence="2">Uncharacterized protein</fullName>
    </submittedName>
</protein>
<accession>A0A0A9C8Y7</accession>
<reference evidence="2" key="1">
    <citation type="submission" date="2014-09" db="EMBL/GenBank/DDBJ databases">
        <authorList>
            <person name="Magalhaes I.L.F."/>
            <person name="Oliveira U."/>
            <person name="Santos F.R."/>
            <person name="Vidigal T.H.D.A."/>
            <person name="Brescovit A.D."/>
            <person name="Santos A.J."/>
        </authorList>
    </citation>
    <scope>NUCLEOTIDE SEQUENCE</scope>
    <source>
        <tissue evidence="2">Shoot tissue taken approximately 20 cm above the soil surface</tissue>
    </source>
</reference>
<evidence type="ECO:0000256" key="1">
    <source>
        <dbReference type="SAM" id="MobiDB-lite"/>
    </source>
</evidence>
<dbReference type="EMBL" id="GBRH01226972">
    <property type="protein sequence ID" value="JAD70923.1"/>
    <property type="molecule type" value="Transcribed_RNA"/>
</dbReference>